<evidence type="ECO:0000313" key="2">
    <source>
        <dbReference type="EMBL" id="EKE28906.1"/>
    </source>
</evidence>
<proteinExistence type="predicted"/>
<name>K2FCS7_9BACT</name>
<evidence type="ECO:0000256" key="1">
    <source>
        <dbReference type="SAM" id="SignalP"/>
    </source>
</evidence>
<organism evidence="2">
    <name type="scientific">uncultured bacterium</name>
    <name type="common">gcode 4</name>
    <dbReference type="NCBI Taxonomy" id="1234023"/>
    <lineage>
        <taxon>Bacteria</taxon>
        <taxon>environmental samples</taxon>
    </lineage>
</organism>
<comment type="caution">
    <text evidence="2">The sequence shown here is derived from an EMBL/GenBank/DDBJ whole genome shotgun (WGS) entry which is preliminary data.</text>
</comment>
<dbReference type="AlphaFoldDB" id="K2FCS7"/>
<gene>
    <name evidence="2" type="ORF">ACD_2C00266G0012</name>
</gene>
<protein>
    <recommendedName>
        <fullName evidence="3">Lipoprotein</fullName>
    </recommendedName>
</protein>
<dbReference type="PROSITE" id="PS51257">
    <property type="entry name" value="PROKAR_LIPOPROTEIN"/>
    <property type="match status" value="1"/>
</dbReference>
<keyword evidence="1" id="KW-0732">Signal</keyword>
<feature type="signal peptide" evidence="1">
    <location>
        <begin position="1"/>
        <end position="18"/>
    </location>
</feature>
<reference evidence="2" key="1">
    <citation type="journal article" date="2012" name="Science">
        <title>Fermentation, hydrogen, and sulfur metabolism in multiple uncultivated bacterial phyla.</title>
        <authorList>
            <person name="Wrighton K.C."/>
            <person name="Thomas B.C."/>
            <person name="Sharon I."/>
            <person name="Miller C.S."/>
            <person name="Castelle C.J."/>
            <person name="VerBerkmoes N.C."/>
            <person name="Wilkins M.J."/>
            <person name="Hettich R.L."/>
            <person name="Lipton M.S."/>
            <person name="Williams K.H."/>
            <person name="Long P.E."/>
            <person name="Banfield J.F."/>
        </authorList>
    </citation>
    <scope>NUCLEOTIDE SEQUENCE [LARGE SCALE GENOMIC DNA]</scope>
</reference>
<evidence type="ECO:0008006" key="3">
    <source>
        <dbReference type="Google" id="ProtNLM"/>
    </source>
</evidence>
<accession>K2FCS7</accession>
<dbReference type="EMBL" id="AMFJ01000266">
    <property type="protein sequence ID" value="EKE28906.1"/>
    <property type="molecule type" value="Genomic_DNA"/>
</dbReference>
<feature type="chain" id="PRO_5017291258" description="Lipoprotein" evidence="1">
    <location>
        <begin position="19"/>
        <end position="400"/>
    </location>
</feature>
<sequence length="400" mass="47003">MRALYAIFFISISSFMFASCSVQSGDDAGKSDSANEDVSLPEAQSISVFVDWTEQKWSIAVDGSTKVDISKLKENPDIIANIDWEEDCASSNVSYTEEIQDWPRLTPQVFDVTIDLTRFGKWPEMELLTENRINQVQSLVDWELYDGIKMNEWDSMILRFLWTRDYWVRWKNIPLDDRIMINLAKKSSKSIKISNIECLKNKRKKIIYLKINKSDMAVEDSSTQEKDEKNISNADKVKDEVNSKQKFVSEDTQDVMEIVKKEFDIRYLSNKYAKWTYFLEFLDQSDVLDTNLKNVKTFIFSDANFQLHPNFRKNYANPNRVNLDQVWDFNSDVYNKYPRVFSGFYANLITDPYVASIKQKCKTSKPLYIIWTKNWTNKYFDDILENFYTKILPACKITFN</sequence>